<name>A0A1P8EH02_9GAMM</name>
<gene>
    <name evidence="2" type="ORF">BEN76_05395</name>
</gene>
<organism evidence="2 3">
    <name type="scientific">Acinetobacter soli</name>
    <dbReference type="NCBI Taxonomy" id="487316"/>
    <lineage>
        <taxon>Bacteria</taxon>
        <taxon>Pseudomonadati</taxon>
        <taxon>Pseudomonadota</taxon>
        <taxon>Gammaproteobacteria</taxon>
        <taxon>Moraxellales</taxon>
        <taxon>Moraxellaceae</taxon>
        <taxon>Acinetobacter</taxon>
    </lineage>
</organism>
<dbReference type="STRING" id="487316.BEN76_05395"/>
<sequence>MKRILVSILSFYIALAPVITNAGTLGGWTYSNPISKGASAVISATKNVVINGKDFIKTGTATITPTAAQVAKTFGKTAGALALSVAIEQILGTVDWVLDPENNQIKYAVTYCPAGDPDCGKYLWGNSSVSSRKYPTSEAACNAIKTLGGGFANYVFKSLQGTTCVYDYNGERRTATVYKVDNPDYVEQKETKYLPLSTVASTVIDNAKTGQPKAQAAIMQAATDILAEAETDSTKARPITNQLEQSAETKPADAVDALKQNAGTAKTTNPDGTTAETEFEMPVACTWMPLVCQAASVVITKPQEWADAVVDWVAEKDVPAKSTQDINLPDTPTTPKTVNVNWGSQCPDPTTTTITFMGQSKDLQIIRYDFICEWAWVVKASVVALASIGAVFIIAGRKS</sequence>
<dbReference type="NCBIfam" id="NF041109">
    <property type="entry name" value="VF_TspB_C_term"/>
    <property type="match status" value="1"/>
</dbReference>
<dbReference type="EMBL" id="CP016896">
    <property type="protein sequence ID" value="APV35481.1"/>
    <property type="molecule type" value="Genomic_DNA"/>
</dbReference>
<accession>A0A1P8EH02</accession>
<reference evidence="2 3" key="1">
    <citation type="submission" date="2016-08" db="EMBL/GenBank/DDBJ databases">
        <title>Complete genome sequence of Acinetobacter baylyi strain GFJ2.</title>
        <authorList>
            <person name="Tabata M."/>
            <person name="Kuboki S."/>
            <person name="Gibu N."/>
            <person name="Kinouchi Y."/>
            <person name="Vangnai A."/>
            <person name="Kasai D."/>
            <person name="Fukuda M."/>
        </authorList>
    </citation>
    <scope>NUCLEOTIDE SEQUENCE [LARGE SCALE GENOMIC DNA]</scope>
    <source>
        <strain evidence="2 3">GFJ2</strain>
    </source>
</reference>
<dbReference type="Proteomes" id="UP000185674">
    <property type="component" value="Chromosome"/>
</dbReference>
<protein>
    <submittedName>
        <fullName evidence="2">Uncharacterized protein</fullName>
    </submittedName>
</protein>
<dbReference type="AlphaFoldDB" id="A0A1P8EH02"/>
<dbReference type="KEGG" id="asol:BEN76_05395"/>
<evidence type="ECO:0000256" key="1">
    <source>
        <dbReference type="SAM" id="Phobius"/>
    </source>
</evidence>
<keyword evidence="1" id="KW-1133">Transmembrane helix</keyword>
<evidence type="ECO:0000313" key="3">
    <source>
        <dbReference type="Proteomes" id="UP000185674"/>
    </source>
</evidence>
<keyword evidence="1" id="KW-0472">Membrane</keyword>
<dbReference type="RefSeq" id="WP_076032507.1">
    <property type="nucleotide sequence ID" value="NZ_CP016896.1"/>
</dbReference>
<feature type="transmembrane region" description="Helical" evidence="1">
    <location>
        <begin position="374"/>
        <end position="395"/>
    </location>
</feature>
<evidence type="ECO:0000313" key="2">
    <source>
        <dbReference type="EMBL" id="APV35481.1"/>
    </source>
</evidence>
<keyword evidence="1" id="KW-0812">Transmembrane</keyword>
<proteinExistence type="predicted"/>